<keyword evidence="2" id="KW-1185">Reference proteome</keyword>
<evidence type="ECO:0000313" key="1">
    <source>
        <dbReference type="EMBL" id="PXX20120.1"/>
    </source>
</evidence>
<dbReference type="AlphaFoldDB" id="A0A318HQM2"/>
<dbReference type="Proteomes" id="UP000248314">
    <property type="component" value="Unassembled WGS sequence"/>
</dbReference>
<evidence type="ECO:0000313" key="2">
    <source>
        <dbReference type="Proteomes" id="UP000248314"/>
    </source>
</evidence>
<name>A0A318HQM2_9BACT</name>
<gene>
    <name evidence="1" type="ORF">EJ73_02252</name>
</gene>
<protein>
    <submittedName>
        <fullName evidence="1">Uncharacterized protein</fullName>
    </submittedName>
</protein>
<organism evidence="1 2">
    <name type="scientific">Hoylesella shahii DSM 15611 = JCM 12083</name>
    <dbReference type="NCBI Taxonomy" id="1122991"/>
    <lineage>
        <taxon>Bacteria</taxon>
        <taxon>Pseudomonadati</taxon>
        <taxon>Bacteroidota</taxon>
        <taxon>Bacteroidia</taxon>
        <taxon>Bacteroidales</taxon>
        <taxon>Prevotellaceae</taxon>
        <taxon>Hoylesella</taxon>
    </lineage>
</organism>
<comment type="caution">
    <text evidence="1">The sequence shown here is derived from an EMBL/GenBank/DDBJ whole genome shotgun (WGS) entry which is preliminary data.</text>
</comment>
<proteinExistence type="predicted"/>
<accession>A0A318HQM2</accession>
<sequence>MKTQANTRTAHYIYSNILVLQSGDKGAWFVPSISIRQGWYHVE</sequence>
<reference evidence="1 2" key="1">
    <citation type="submission" date="2018-05" db="EMBL/GenBank/DDBJ databases">
        <title>Genomic Encyclopedia of Type Strains, Phase I: the one thousand microbial genomes (KMG-I) project.</title>
        <authorList>
            <person name="Kyrpides N."/>
        </authorList>
    </citation>
    <scope>NUCLEOTIDE SEQUENCE [LARGE SCALE GENOMIC DNA]</scope>
    <source>
        <strain evidence="1 2">DSM 15611</strain>
    </source>
</reference>
<dbReference type="EMBL" id="QJJX01000032">
    <property type="protein sequence ID" value="PXX20120.1"/>
    <property type="molecule type" value="Genomic_DNA"/>
</dbReference>